<dbReference type="InterPro" id="IPR001789">
    <property type="entry name" value="Sig_transdc_resp-reg_receiver"/>
</dbReference>
<dbReference type="SMART" id="SM00862">
    <property type="entry name" value="Trans_reg_C"/>
    <property type="match status" value="1"/>
</dbReference>
<evidence type="ECO:0000259" key="5">
    <source>
        <dbReference type="PROSITE" id="PS51755"/>
    </source>
</evidence>
<gene>
    <name evidence="6" type="ORF">CIG21_03885</name>
</gene>
<dbReference type="SMART" id="SM00448">
    <property type="entry name" value="REC"/>
    <property type="match status" value="1"/>
</dbReference>
<dbReference type="InterPro" id="IPR001867">
    <property type="entry name" value="OmpR/PhoB-type_DNA-bd"/>
</dbReference>
<feature type="domain" description="Response regulatory" evidence="4">
    <location>
        <begin position="6"/>
        <end position="118"/>
    </location>
</feature>
<dbReference type="InterPro" id="IPR011006">
    <property type="entry name" value="CheY-like_superfamily"/>
</dbReference>
<feature type="modified residue" description="4-aspartylphosphate" evidence="2">
    <location>
        <position position="53"/>
    </location>
</feature>
<dbReference type="Gene3D" id="6.10.250.690">
    <property type="match status" value="1"/>
</dbReference>
<dbReference type="SUPFAM" id="SSF52172">
    <property type="entry name" value="CheY-like"/>
    <property type="match status" value="1"/>
</dbReference>
<dbReference type="CDD" id="cd00383">
    <property type="entry name" value="trans_reg_C"/>
    <property type="match status" value="1"/>
</dbReference>
<dbReference type="Gene3D" id="1.10.10.10">
    <property type="entry name" value="Winged helix-like DNA-binding domain superfamily/Winged helix DNA-binding domain"/>
    <property type="match status" value="1"/>
</dbReference>
<evidence type="ECO:0000256" key="1">
    <source>
        <dbReference type="ARBA" id="ARBA00023125"/>
    </source>
</evidence>
<dbReference type="InterPro" id="IPR036388">
    <property type="entry name" value="WH-like_DNA-bd_sf"/>
</dbReference>
<evidence type="ECO:0000313" key="7">
    <source>
        <dbReference type="Proteomes" id="UP000215771"/>
    </source>
</evidence>
<dbReference type="PROSITE" id="PS51755">
    <property type="entry name" value="OMPR_PHOB"/>
    <property type="match status" value="1"/>
</dbReference>
<comment type="caution">
    <text evidence="6">The sequence shown here is derived from an EMBL/GenBank/DDBJ whole genome shotgun (WGS) entry which is preliminary data.</text>
</comment>
<dbReference type="EMBL" id="NQMQ01000009">
    <property type="protein sequence ID" value="PAJ70456.1"/>
    <property type="molecule type" value="Genomic_DNA"/>
</dbReference>
<dbReference type="GO" id="GO:0006355">
    <property type="term" value="P:regulation of DNA-templated transcription"/>
    <property type="evidence" value="ECO:0007669"/>
    <property type="project" value="InterPro"/>
</dbReference>
<dbReference type="InterPro" id="IPR039420">
    <property type="entry name" value="WalR-like"/>
</dbReference>
<dbReference type="GO" id="GO:0000156">
    <property type="term" value="F:phosphorelay response regulator activity"/>
    <property type="evidence" value="ECO:0007669"/>
    <property type="project" value="TreeGrafter"/>
</dbReference>
<evidence type="ECO:0000256" key="2">
    <source>
        <dbReference type="PROSITE-ProRule" id="PRU00169"/>
    </source>
</evidence>
<dbReference type="Gene3D" id="3.40.50.2300">
    <property type="match status" value="1"/>
</dbReference>
<dbReference type="Pfam" id="PF00072">
    <property type="entry name" value="Response_reg"/>
    <property type="match status" value="1"/>
</dbReference>
<organism evidence="6 7">
    <name type="scientific">Corynebacterium hadale</name>
    <dbReference type="NCBI Taxonomy" id="2026255"/>
    <lineage>
        <taxon>Bacteria</taxon>
        <taxon>Bacillati</taxon>
        <taxon>Actinomycetota</taxon>
        <taxon>Actinomycetes</taxon>
        <taxon>Mycobacteriales</taxon>
        <taxon>Corynebacteriaceae</taxon>
        <taxon>Corynebacterium</taxon>
    </lineage>
</organism>
<dbReference type="PANTHER" id="PTHR48111:SF36">
    <property type="entry name" value="TRANSCRIPTIONAL REGULATORY PROTEIN CUTR"/>
    <property type="match status" value="1"/>
</dbReference>
<keyword evidence="2" id="KW-0597">Phosphoprotein</keyword>
<dbReference type="Proteomes" id="UP000215771">
    <property type="component" value="Unassembled WGS sequence"/>
</dbReference>
<dbReference type="AlphaFoldDB" id="A0A269PEB6"/>
<keyword evidence="1 3" id="KW-0238">DNA-binding</keyword>
<accession>A0A269PEB6</accession>
<dbReference type="PROSITE" id="PS50110">
    <property type="entry name" value="RESPONSE_REGULATORY"/>
    <property type="match status" value="1"/>
</dbReference>
<evidence type="ECO:0000313" key="6">
    <source>
        <dbReference type="EMBL" id="PAJ70456.1"/>
    </source>
</evidence>
<sequence length="225" mass="24402">MTGMSNVVVVEDEVYLADAIAAACTAHGLQTQVAYDGAQALEMLESADVVVLDRDLPRVHGDEVCARIRADYPHIRVLMLTAASALDERLGGFALGADDYLTKPFEVPELLARVDALMRRHTPPQADVLRCADVRMDTARRTVTRAGAPIALSPKEFAVLETLLAADGAVLSAEALLEEAWDAFADPFTNSPRVTISHLRRKLGQPWIIHTQPGAGYYAAEEARP</sequence>
<dbReference type="GO" id="GO:0000976">
    <property type="term" value="F:transcription cis-regulatory region binding"/>
    <property type="evidence" value="ECO:0007669"/>
    <property type="project" value="TreeGrafter"/>
</dbReference>
<reference evidence="6 7" key="1">
    <citation type="submission" date="2017-08" db="EMBL/GenBank/DDBJ databases">
        <authorList>
            <person name="de Groot N.N."/>
        </authorList>
    </citation>
    <scope>NUCLEOTIDE SEQUENCE [LARGE SCALE GENOMIC DNA]</scope>
    <source>
        <strain evidence="6 7">NBT06-6</strain>
    </source>
</reference>
<evidence type="ECO:0000259" key="4">
    <source>
        <dbReference type="PROSITE" id="PS50110"/>
    </source>
</evidence>
<dbReference type="GO" id="GO:0032993">
    <property type="term" value="C:protein-DNA complex"/>
    <property type="evidence" value="ECO:0007669"/>
    <property type="project" value="TreeGrafter"/>
</dbReference>
<evidence type="ECO:0000256" key="3">
    <source>
        <dbReference type="PROSITE-ProRule" id="PRU01091"/>
    </source>
</evidence>
<protein>
    <submittedName>
        <fullName evidence="6">DNA-binding response regulator</fullName>
    </submittedName>
</protein>
<feature type="domain" description="OmpR/PhoB-type" evidence="5">
    <location>
        <begin position="126"/>
        <end position="221"/>
    </location>
</feature>
<dbReference type="PANTHER" id="PTHR48111">
    <property type="entry name" value="REGULATOR OF RPOS"/>
    <property type="match status" value="1"/>
</dbReference>
<name>A0A269PEB6_9CORY</name>
<proteinExistence type="predicted"/>
<dbReference type="Pfam" id="PF00486">
    <property type="entry name" value="Trans_reg_C"/>
    <property type="match status" value="1"/>
</dbReference>
<dbReference type="GO" id="GO:0005829">
    <property type="term" value="C:cytosol"/>
    <property type="evidence" value="ECO:0007669"/>
    <property type="project" value="TreeGrafter"/>
</dbReference>
<feature type="DNA-binding region" description="OmpR/PhoB-type" evidence="3">
    <location>
        <begin position="126"/>
        <end position="221"/>
    </location>
</feature>